<keyword evidence="7 11" id="KW-0274">FAD</keyword>
<evidence type="ECO:0000256" key="9">
    <source>
        <dbReference type="ARBA" id="ARBA00023141"/>
    </source>
</evidence>
<comment type="subunit">
    <text evidence="11">Homotetramer.</text>
</comment>
<evidence type="ECO:0000256" key="5">
    <source>
        <dbReference type="ARBA" id="ARBA00022630"/>
    </source>
</evidence>
<evidence type="ECO:0000256" key="10">
    <source>
        <dbReference type="ARBA" id="ARBA00023239"/>
    </source>
</evidence>
<evidence type="ECO:0000256" key="2">
    <source>
        <dbReference type="ARBA" id="ARBA00008014"/>
    </source>
</evidence>
<evidence type="ECO:0000256" key="6">
    <source>
        <dbReference type="ARBA" id="ARBA00022643"/>
    </source>
</evidence>
<dbReference type="Gene3D" id="3.60.150.10">
    <property type="entry name" value="Chorismate synthase AroC"/>
    <property type="match status" value="1"/>
</dbReference>
<keyword evidence="8 11" id="KW-0521">NADP</keyword>
<dbReference type="EC" id="4.2.3.5" evidence="3 11"/>
<dbReference type="HAMAP" id="MF_00300">
    <property type="entry name" value="Chorismate_synth"/>
    <property type="match status" value="1"/>
</dbReference>
<reference evidence="12" key="1">
    <citation type="submission" date="2023-02" db="EMBL/GenBank/DDBJ databases">
        <title>Gut commensal Christensenella minuta modulates host metabolism via a new class of secondary bile acids.</title>
        <authorList>
            <person name="Liu C."/>
        </authorList>
    </citation>
    <scope>NUCLEOTIDE SEQUENCE</scope>
    <source>
        <strain evidence="12">CA70</strain>
    </source>
</reference>
<dbReference type="PIRSF" id="PIRSF001456">
    <property type="entry name" value="Chorismate_synth"/>
    <property type="match status" value="1"/>
</dbReference>
<keyword evidence="9 11" id="KW-0057">Aromatic amino acid biosynthesis</keyword>
<comment type="caution">
    <text evidence="11">Lacks conserved residue(s) required for the propagation of feature annotation.</text>
</comment>
<comment type="pathway">
    <text evidence="1 11">Metabolic intermediate biosynthesis; chorismate biosynthesis; chorismate from D-erythrose 4-phosphate and phosphoenolpyruvate: step 7/7.</text>
</comment>
<proteinExistence type="inferred from homology"/>
<keyword evidence="6 11" id="KW-0288">FMN</keyword>
<evidence type="ECO:0000256" key="7">
    <source>
        <dbReference type="ARBA" id="ARBA00022827"/>
    </source>
</evidence>
<dbReference type="CDD" id="cd07304">
    <property type="entry name" value="Chorismate_synthase"/>
    <property type="match status" value="1"/>
</dbReference>
<dbReference type="RefSeq" id="WP_353423790.1">
    <property type="nucleotide sequence ID" value="NZ_CP117826.1"/>
</dbReference>
<dbReference type="GO" id="GO:0010181">
    <property type="term" value="F:FMN binding"/>
    <property type="evidence" value="ECO:0007669"/>
    <property type="project" value="TreeGrafter"/>
</dbReference>
<evidence type="ECO:0000313" key="12">
    <source>
        <dbReference type="EMBL" id="XCC62856.1"/>
    </source>
</evidence>
<dbReference type="InterPro" id="IPR035904">
    <property type="entry name" value="Chorismate_synth_AroC_sf"/>
</dbReference>
<dbReference type="GO" id="GO:0004107">
    <property type="term" value="F:chorismate synthase activity"/>
    <property type="evidence" value="ECO:0007669"/>
    <property type="project" value="UniProtKB-UniRule"/>
</dbReference>
<evidence type="ECO:0000256" key="8">
    <source>
        <dbReference type="ARBA" id="ARBA00022857"/>
    </source>
</evidence>
<dbReference type="PANTHER" id="PTHR21085">
    <property type="entry name" value="CHORISMATE SYNTHASE"/>
    <property type="match status" value="1"/>
</dbReference>
<evidence type="ECO:0000256" key="4">
    <source>
        <dbReference type="ARBA" id="ARBA00022605"/>
    </source>
</evidence>
<dbReference type="PROSITE" id="PS00788">
    <property type="entry name" value="CHORISMATE_SYNTHASE_2"/>
    <property type="match status" value="1"/>
</dbReference>
<keyword evidence="5 11" id="KW-0285">Flavoprotein</keyword>
<dbReference type="SUPFAM" id="SSF103263">
    <property type="entry name" value="Chorismate synthase, AroC"/>
    <property type="match status" value="1"/>
</dbReference>
<organism evidence="12">
    <name type="scientific">Christensenella massiliensis</name>
    <dbReference type="NCBI Taxonomy" id="1805714"/>
    <lineage>
        <taxon>Bacteria</taxon>
        <taxon>Bacillati</taxon>
        <taxon>Bacillota</taxon>
        <taxon>Clostridia</taxon>
        <taxon>Christensenellales</taxon>
        <taxon>Christensenellaceae</taxon>
        <taxon>Christensenella</taxon>
    </lineage>
</organism>
<name>A0AAU8AAS7_9FIRM</name>
<dbReference type="GO" id="GO:0009073">
    <property type="term" value="P:aromatic amino acid family biosynthetic process"/>
    <property type="evidence" value="ECO:0007669"/>
    <property type="project" value="UniProtKB-KW"/>
</dbReference>
<dbReference type="NCBIfam" id="TIGR00033">
    <property type="entry name" value="aroC"/>
    <property type="match status" value="1"/>
</dbReference>
<dbReference type="AlphaFoldDB" id="A0AAU8AAS7"/>
<dbReference type="PANTHER" id="PTHR21085:SF0">
    <property type="entry name" value="CHORISMATE SYNTHASE"/>
    <property type="match status" value="1"/>
</dbReference>
<dbReference type="GO" id="GO:0008652">
    <property type="term" value="P:amino acid biosynthetic process"/>
    <property type="evidence" value="ECO:0007669"/>
    <property type="project" value="UniProtKB-KW"/>
</dbReference>
<comment type="cofactor">
    <cofactor evidence="11">
        <name>FMNH2</name>
        <dbReference type="ChEBI" id="CHEBI:57618"/>
    </cofactor>
    <text evidence="11">Reduced FMN (FMNH(2)).</text>
</comment>
<accession>A0AAU8AAS7</accession>
<evidence type="ECO:0000256" key="11">
    <source>
        <dbReference type="HAMAP-Rule" id="MF_00300"/>
    </source>
</evidence>
<dbReference type="InterPro" id="IPR020541">
    <property type="entry name" value="Chorismate_synthase_CS"/>
</dbReference>
<evidence type="ECO:0000256" key="1">
    <source>
        <dbReference type="ARBA" id="ARBA00005044"/>
    </source>
</evidence>
<feature type="binding site" evidence="11">
    <location>
        <position position="327"/>
    </location>
    <ligand>
        <name>FMN</name>
        <dbReference type="ChEBI" id="CHEBI:58210"/>
    </ligand>
</feature>
<comment type="catalytic activity">
    <reaction evidence="11">
        <text>5-O-(1-carboxyvinyl)-3-phosphoshikimate = chorismate + phosphate</text>
        <dbReference type="Rhea" id="RHEA:21020"/>
        <dbReference type="ChEBI" id="CHEBI:29748"/>
        <dbReference type="ChEBI" id="CHEBI:43474"/>
        <dbReference type="ChEBI" id="CHEBI:57701"/>
        <dbReference type="EC" id="4.2.3.5"/>
    </reaction>
</comment>
<feature type="binding site" evidence="11">
    <location>
        <position position="47"/>
    </location>
    <ligand>
        <name>NADP(+)</name>
        <dbReference type="ChEBI" id="CHEBI:58349"/>
    </ligand>
</feature>
<evidence type="ECO:0000256" key="3">
    <source>
        <dbReference type="ARBA" id="ARBA00013036"/>
    </source>
</evidence>
<keyword evidence="10 11" id="KW-0456">Lyase</keyword>
<dbReference type="GO" id="GO:0005829">
    <property type="term" value="C:cytosol"/>
    <property type="evidence" value="ECO:0007669"/>
    <property type="project" value="TreeGrafter"/>
</dbReference>
<feature type="binding site" evidence="11">
    <location>
        <begin position="125"/>
        <end position="127"/>
    </location>
    <ligand>
        <name>FMN</name>
        <dbReference type="ChEBI" id="CHEBI:58210"/>
    </ligand>
</feature>
<dbReference type="NCBIfam" id="NF003793">
    <property type="entry name" value="PRK05382.1"/>
    <property type="match status" value="1"/>
</dbReference>
<dbReference type="Pfam" id="PF01264">
    <property type="entry name" value="Chorismate_synt"/>
    <property type="match status" value="1"/>
</dbReference>
<dbReference type="EMBL" id="CP117826">
    <property type="protein sequence ID" value="XCC62856.1"/>
    <property type="molecule type" value="Genomic_DNA"/>
</dbReference>
<gene>
    <name evidence="11 12" type="primary">aroC</name>
    <name evidence="12" type="ORF">PUP29_02725</name>
</gene>
<comment type="function">
    <text evidence="11">Catalyzes the anti-1,4-elimination of the C-3 phosphate and the C-6 proR hydrogen from 5-enolpyruvylshikimate-3-phosphate (EPSP) to yield chorismate, which is the branch point compound that serves as the starting substrate for the three terminal pathways of aromatic amino acid biosynthesis. This reaction introduces a second double bond into the aromatic ring system.</text>
</comment>
<sequence length="358" mass="38463">MSATFGNNLKVTIFGESHSAGIGVVIDGLPAGLKIDEKKIAEAMKRRAPNRSVASTKRQEADIPEIVSGYFNGRATGTPLTALIRNTDTRSQDYERTVELLRPGHADYTGFVKYHGFNDYRGGGHFSGRLTAPIVFAGSIARQLLEQHHIHVSARIKQIADVMDPGPYSAAEMEETERKDFPVVDMDIGRKMQDKIREAHSKADSVGGVIECAISGLPAGLGDPFFDSVESTLAHIMFSIPAVKGLEFGDGFKIAGMRGSEANDTPILKNGTVSFASNHSGGIGGGITNGMPVLFRVAVRPTASIAQEQKTVNIRTMEEASLRIHGRHDACIVPRAVEAVKCAASLAAADLWLEVNHD</sequence>
<keyword evidence="4 11" id="KW-0028">Amino-acid biosynthesis</keyword>
<dbReference type="InterPro" id="IPR000453">
    <property type="entry name" value="Chorismate_synth"/>
</dbReference>
<feature type="binding site" evidence="11">
    <location>
        <position position="285"/>
    </location>
    <ligand>
        <name>FMN</name>
        <dbReference type="ChEBI" id="CHEBI:58210"/>
    </ligand>
</feature>
<comment type="similarity">
    <text evidence="2 11">Belongs to the chorismate synthase family.</text>
</comment>
<protein>
    <recommendedName>
        <fullName evidence="3 11">Chorismate synthase</fullName>
        <shortName evidence="11">CS</shortName>
        <ecNumber evidence="3 11">4.2.3.5</ecNumber>
    </recommendedName>
    <alternativeName>
        <fullName evidence="11">5-enolpyruvylshikimate-3-phosphate phospholyase</fullName>
    </alternativeName>
</protein>
<dbReference type="GO" id="GO:0009423">
    <property type="term" value="P:chorismate biosynthetic process"/>
    <property type="evidence" value="ECO:0007669"/>
    <property type="project" value="UniProtKB-UniRule"/>
</dbReference>